<feature type="domain" description="Histidine kinase" evidence="9">
    <location>
        <begin position="405"/>
        <end position="629"/>
    </location>
</feature>
<dbReference type="Pfam" id="PF00512">
    <property type="entry name" value="HisKA"/>
    <property type="match status" value="1"/>
</dbReference>
<dbReference type="Pfam" id="PF13426">
    <property type="entry name" value="PAS_9"/>
    <property type="match status" value="1"/>
</dbReference>
<dbReference type="InterPro" id="IPR001789">
    <property type="entry name" value="Sig_transdc_resp-reg_receiver"/>
</dbReference>
<dbReference type="SMART" id="SM00091">
    <property type="entry name" value="PAS"/>
    <property type="match status" value="1"/>
</dbReference>
<accession>A0A1I4TYK4</accession>
<dbReference type="Gene3D" id="3.30.565.10">
    <property type="entry name" value="Histidine kinase-like ATPase, C-terminal domain"/>
    <property type="match status" value="1"/>
</dbReference>
<dbReference type="InterPro" id="IPR036097">
    <property type="entry name" value="HisK_dim/P_sf"/>
</dbReference>
<evidence type="ECO:0000259" key="12">
    <source>
        <dbReference type="PROSITE" id="PS50885"/>
    </source>
</evidence>
<comment type="subcellular location">
    <subcellularLocation>
        <location evidence="2">Membrane</location>
    </subcellularLocation>
</comment>
<comment type="catalytic activity">
    <reaction evidence="1">
        <text>ATP + protein L-histidine = ADP + protein N-phospho-L-histidine.</text>
        <dbReference type="EC" id="2.7.13.3"/>
    </reaction>
</comment>
<dbReference type="Gene3D" id="3.30.450.20">
    <property type="entry name" value="PAS domain"/>
    <property type="match status" value="1"/>
</dbReference>
<keyword evidence="8" id="KW-1133">Transmembrane helix</keyword>
<dbReference type="PRINTS" id="PR00344">
    <property type="entry name" value="BCTRLSENSOR"/>
</dbReference>
<dbReference type="NCBIfam" id="TIGR00229">
    <property type="entry name" value="sensory_box"/>
    <property type="match status" value="1"/>
</dbReference>
<dbReference type="PROSITE" id="PS50110">
    <property type="entry name" value="RESPONSE_REGULATORY"/>
    <property type="match status" value="1"/>
</dbReference>
<evidence type="ECO:0000256" key="2">
    <source>
        <dbReference type="ARBA" id="ARBA00004370"/>
    </source>
</evidence>
<dbReference type="InterPro" id="IPR004358">
    <property type="entry name" value="Sig_transdc_His_kin-like_C"/>
</dbReference>
<keyword evidence="5" id="KW-0808">Transferase</keyword>
<gene>
    <name evidence="13" type="ORF">SAMN05660836_01592</name>
</gene>
<dbReference type="OrthoDB" id="9813024at2"/>
<dbReference type="AlphaFoldDB" id="A0A1I4TYK4"/>
<dbReference type="SUPFAM" id="SSF55874">
    <property type="entry name" value="ATPase domain of HSP90 chaperone/DNA topoisomerase II/histidine kinase"/>
    <property type="match status" value="1"/>
</dbReference>
<dbReference type="CDD" id="cd00130">
    <property type="entry name" value="PAS"/>
    <property type="match status" value="1"/>
</dbReference>
<dbReference type="SUPFAM" id="SSF47384">
    <property type="entry name" value="Homodimeric domain of signal transducing histidine kinase"/>
    <property type="match status" value="1"/>
</dbReference>
<feature type="domain" description="HAMP" evidence="12">
    <location>
        <begin position="182"/>
        <end position="234"/>
    </location>
</feature>
<feature type="transmembrane region" description="Helical" evidence="8">
    <location>
        <begin position="154"/>
        <end position="180"/>
    </location>
</feature>
<keyword evidence="14" id="KW-1185">Reference proteome</keyword>
<evidence type="ECO:0000259" key="9">
    <source>
        <dbReference type="PROSITE" id="PS50109"/>
    </source>
</evidence>
<dbReference type="PANTHER" id="PTHR43065:SF42">
    <property type="entry name" value="TWO-COMPONENT SENSOR PPRA"/>
    <property type="match status" value="1"/>
</dbReference>
<dbReference type="InterPro" id="IPR003661">
    <property type="entry name" value="HisK_dim/P_dom"/>
</dbReference>
<proteinExistence type="predicted"/>
<name>A0A1I4TYK4_9BACT</name>
<evidence type="ECO:0000256" key="4">
    <source>
        <dbReference type="ARBA" id="ARBA00022553"/>
    </source>
</evidence>
<dbReference type="Pfam" id="PF00072">
    <property type="entry name" value="Response_reg"/>
    <property type="match status" value="1"/>
</dbReference>
<dbReference type="PROSITE" id="PS50112">
    <property type="entry name" value="PAS"/>
    <property type="match status" value="1"/>
</dbReference>
<dbReference type="InterPro" id="IPR003660">
    <property type="entry name" value="HAMP_dom"/>
</dbReference>
<evidence type="ECO:0000256" key="1">
    <source>
        <dbReference type="ARBA" id="ARBA00000085"/>
    </source>
</evidence>
<dbReference type="Gene3D" id="3.40.50.2300">
    <property type="match status" value="1"/>
</dbReference>
<dbReference type="EMBL" id="FOUU01000004">
    <property type="protein sequence ID" value="SFM81707.1"/>
    <property type="molecule type" value="Genomic_DNA"/>
</dbReference>
<dbReference type="InterPro" id="IPR035965">
    <property type="entry name" value="PAS-like_dom_sf"/>
</dbReference>
<dbReference type="EC" id="2.7.13.3" evidence="3"/>
<feature type="domain" description="Response regulatory" evidence="10">
    <location>
        <begin position="652"/>
        <end position="768"/>
    </location>
</feature>
<protein>
    <recommendedName>
        <fullName evidence="3">histidine kinase</fullName>
        <ecNumber evidence="3">2.7.13.3</ecNumber>
    </recommendedName>
</protein>
<dbReference type="GO" id="GO:0016020">
    <property type="term" value="C:membrane"/>
    <property type="evidence" value="ECO:0007669"/>
    <property type="project" value="UniProtKB-SubCell"/>
</dbReference>
<dbReference type="InterPro" id="IPR036890">
    <property type="entry name" value="HATPase_C_sf"/>
</dbReference>
<dbReference type="InterPro" id="IPR005467">
    <property type="entry name" value="His_kinase_dom"/>
</dbReference>
<feature type="transmembrane region" description="Helical" evidence="8">
    <location>
        <begin position="25"/>
        <end position="51"/>
    </location>
</feature>
<evidence type="ECO:0000313" key="13">
    <source>
        <dbReference type="EMBL" id="SFM81707.1"/>
    </source>
</evidence>
<keyword evidence="8" id="KW-0812">Transmembrane</keyword>
<dbReference type="CDD" id="cd00082">
    <property type="entry name" value="HisKA"/>
    <property type="match status" value="1"/>
</dbReference>
<dbReference type="RefSeq" id="WP_143083122.1">
    <property type="nucleotide sequence ID" value="NZ_FOUU01000004.1"/>
</dbReference>
<evidence type="ECO:0000256" key="6">
    <source>
        <dbReference type="ARBA" id="ARBA00022777"/>
    </source>
</evidence>
<dbReference type="SMART" id="SM00387">
    <property type="entry name" value="HATPase_c"/>
    <property type="match status" value="1"/>
</dbReference>
<dbReference type="PROSITE" id="PS50109">
    <property type="entry name" value="HIS_KIN"/>
    <property type="match status" value="1"/>
</dbReference>
<feature type="domain" description="PAS" evidence="11">
    <location>
        <begin position="260"/>
        <end position="304"/>
    </location>
</feature>
<evidence type="ECO:0000256" key="7">
    <source>
        <dbReference type="PROSITE-ProRule" id="PRU00169"/>
    </source>
</evidence>
<dbReference type="InterPro" id="IPR000014">
    <property type="entry name" value="PAS"/>
</dbReference>
<dbReference type="SMART" id="SM00388">
    <property type="entry name" value="HisKA"/>
    <property type="match status" value="1"/>
</dbReference>
<dbReference type="PROSITE" id="PS50885">
    <property type="entry name" value="HAMP"/>
    <property type="match status" value="1"/>
</dbReference>
<dbReference type="Proteomes" id="UP000199611">
    <property type="component" value="Unassembled WGS sequence"/>
</dbReference>
<evidence type="ECO:0000256" key="8">
    <source>
        <dbReference type="SAM" id="Phobius"/>
    </source>
</evidence>
<evidence type="ECO:0000256" key="3">
    <source>
        <dbReference type="ARBA" id="ARBA00012438"/>
    </source>
</evidence>
<dbReference type="InterPro" id="IPR011006">
    <property type="entry name" value="CheY-like_superfamily"/>
</dbReference>
<organism evidence="13 14">
    <name type="scientific">Thermodesulforhabdus norvegica</name>
    <dbReference type="NCBI Taxonomy" id="39841"/>
    <lineage>
        <taxon>Bacteria</taxon>
        <taxon>Pseudomonadati</taxon>
        <taxon>Thermodesulfobacteriota</taxon>
        <taxon>Syntrophobacteria</taxon>
        <taxon>Syntrophobacterales</taxon>
        <taxon>Thermodesulforhabdaceae</taxon>
        <taxon>Thermodesulforhabdus</taxon>
    </lineage>
</organism>
<evidence type="ECO:0000259" key="11">
    <source>
        <dbReference type="PROSITE" id="PS50112"/>
    </source>
</evidence>
<dbReference type="STRING" id="39841.SAMN05660836_01592"/>
<feature type="modified residue" description="4-aspartylphosphate" evidence="7">
    <location>
        <position position="703"/>
    </location>
</feature>
<evidence type="ECO:0000256" key="5">
    <source>
        <dbReference type="ARBA" id="ARBA00022679"/>
    </source>
</evidence>
<dbReference type="CDD" id="cd00156">
    <property type="entry name" value="REC"/>
    <property type="match status" value="1"/>
</dbReference>
<evidence type="ECO:0000259" key="10">
    <source>
        <dbReference type="PROSITE" id="PS50110"/>
    </source>
</evidence>
<keyword evidence="6" id="KW-0418">Kinase</keyword>
<dbReference type="Pfam" id="PF02518">
    <property type="entry name" value="HATPase_c"/>
    <property type="match status" value="1"/>
</dbReference>
<evidence type="ECO:0000313" key="14">
    <source>
        <dbReference type="Proteomes" id="UP000199611"/>
    </source>
</evidence>
<dbReference type="PANTHER" id="PTHR43065">
    <property type="entry name" value="SENSOR HISTIDINE KINASE"/>
    <property type="match status" value="1"/>
</dbReference>
<dbReference type="GO" id="GO:0000155">
    <property type="term" value="F:phosphorelay sensor kinase activity"/>
    <property type="evidence" value="ECO:0007669"/>
    <property type="project" value="InterPro"/>
</dbReference>
<reference evidence="13 14" key="1">
    <citation type="submission" date="2016-10" db="EMBL/GenBank/DDBJ databases">
        <authorList>
            <person name="de Groot N.N."/>
        </authorList>
    </citation>
    <scope>NUCLEOTIDE SEQUENCE [LARGE SCALE GENOMIC DNA]</scope>
    <source>
        <strain evidence="13 14">DSM 9990</strain>
    </source>
</reference>
<dbReference type="Gene3D" id="1.10.287.130">
    <property type="match status" value="1"/>
</dbReference>
<dbReference type="SMART" id="SM00448">
    <property type="entry name" value="REC"/>
    <property type="match status" value="1"/>
</dbReference>
<dbReference type="SUPFAM" id="SSF52172">
    <property type="entry name" value="CheY-like"/>
    <property type="match status" value="1"/>
</dbReference>
<dbReference type="InterPro" id="IPR003594">
    <property type="entry name" value="HATPase_dom"/>
</dbReference>
<keyword evidence="8" id="KW-0472">Membrane</keyword>
<sequence>MAEEGTKRVMMEHGLREKGYRQKKLASSLVMLCVTIMLTAVMMSLLIVGILSVNFIKHENMEEADEYLNYLVNALKVPLWRLDTETTRDICDSLLSAEYLVYIEVKDDLGNTICKHDKKAAHFVIERGSSVYYNSVPVGSLLFRISYAYEIMTFMAWLGAAILFVCLGLTAVVFTVYFFVQRNIAKPLGELLEYMRMISEGRYEIPAAPFKYEEFATIMDFMTEMASRIKAREHSLKEITDRLRREVKLRGKALEALRESEEKFRAVMYAAGDGVVIARSDGRIEYVNRAAEVIFEMKSEDLVGSCVCDLFPEISREKLRDYVCSDKTDFDQPLELTLWSGDKKRLDLEITVSKALYGQEDEDGRVIMIIRDISLRRRMEKEREEMRDHIHRLQKIEAIATLAAGIAHDFNNVLTVIMGFTELAKSACKDGEICGYLEQIERAGTSARDLVKQILSISRPGPSTLSDIDLKPFVKETVKFIRSIIPSTIQVELNMEDDGLVIRGDPSKIQQVIINLCTNAVQAMEGMDEGILKINLYRQNLSAPTKCASGFLPPGEYVCIEIADTGPGIPSEIMDKIFDPYFTTKKSTGGTGLGLAVVRSIVSGHRGDIAVESTPGRGTVFRVFLPRAADGDDKLTSWDRVYEAPGKGRGQLVVFVDDDPLIVDMAKRALESWGYNVKAFTDSEKAQQYIGKNIGEVSVLVTDITMPGIPGHRLLEYAKELKPDLPVIVCTGYVGSPFEKYLKKHRDLKLVYKPYTIESLAGALSEVLNKLAP</sequence>
<keyword evidence="4 7" id="KW-0597">Phosphoprotein</keyword>
<dbReference type="Gene3D" id="6.10.340.10">
    <property type="match status" value="1"/>
</dbReference>
<dbReference type="SUPFAM" id="SSF55785">
    <property type="entry name" value="PYP-like sensor domain (PAS domain)"/>
    <property type="match status" value="1"/>
</dbReference>